<evidence type="ECO:0000256" key="1">
    <source>
        <dbReference type="ARBA" id="ARBA00004442"/>
    </source>
</evidence>
<evidence type="ECO:0000256" key="4">
    <source>
        <dbReference type="ARBA" id="ARBA00023136"/>
    </source>
</evidence>
<dbReference type="PANTHER" id="PTHR38776:SF1">
    <property type="entry name" value="MLTA-INTERACTING PROTEIN-RELATED"/>
    <property type="match status" value="1"/>
</dbReference>
<dbReference type="PATRIC" id="fig|651182.5.peg.2593"/>
<dbReference type="SUPFAM" id="SSF160574">
    <property type="entry name" value="BT0923-like"/>
    <property type="match status" value="1"/>
</dbReference>
<evidence type="ECO:0000313" key="6">
    <source>
        <dbReference type="EMBL" id="CCK80349.1"/>
    </source>
</evidence>
<dbReference type="Gene3D" id="3.10.450.360">
    <property type="match status" value="1"/>
</dbReference>
<dbReference type="HOGENOM" id="CLU_854515_0_0_7"/>
<dbReference type="RefSeq" id="WP_014957661.1">
    <property type="nucleotide sequence ID" value="NC_018645.1"/>
</dbReference>
<dbReference type="Pfam" id="PF06629">
    <property type="entry name" value="MipA"/>
    <property type="match status" value="1"/>
</dbReference>
<reference evidence="6 7" key="1">
    <citation type="journal article" date="2013" name="Environ. Microbiol.">
        <title>Complete genome, catabolic sub-proteomes and key-metabolites of Desulfobacula toluolica Tol2, a marine, aromatic compound-degrading, sulfate-reducing bacterium.</title>
        <authorList>
            <person name="Wohlbrand L."/>
            <person name="Jacob J.H."/>
            <person name="Kube M."/>
            <person name="Mussmann M."/>
            <person name="Jarling R."/>
            <person name="Beck A."/>
            <person name="Amann R."/>
            <person name="Wilkes H."/>
            <person name="Reinhardt R."/>
            <person name="Rabus R."/>
        </authorList>
    </citation>
    <scope>NUCLEOTIDE SEQUENCE [LARGE SCALE GENOMIC DNA]</scope>
    <source>
        <strain evidence="7">DSM 7467 / Tol2</strain>
    </source>
</reference>
<keyword evidence="3" id="KW-0732">Signal</keyword>
<dbReference type="STRING" id="651182.TOL2_C21880"/>
<dbReference type="InterPro" id="IPR010583">
    <property type="entry name" value="MipA"/>
</dbReference>
<gene>
    <name evidence="6" type="ordered locus">TOL2_C21880</name>
</gene>
<name>K0N8U6_DESTT</name>
<evidence type="ECO:0000256" key="2">
    <source>
        <dbReference type="ARBA" id="ARBA00005722"/>
    </source>
</evidence>
<evidence type="ECO:0000256" key="3">
    <source>
        <dbReference type="ARBA" id="ARBA00022729"/>
    </source>
</evidence>
<dbReference type="Proteomes" id="UP000007347">
    <property type="component" value="Chromosome"/>
</dbReference>
<comment type="subcellular location">
    <subcellularLocation>
        <location evidence="1">Cell outer membrane</location>
    </subcellularLocation>
</comment>
<comment type="similarity">
    <text evidence="2">Belongs to the MipA/OmpV family.</text>
</comment>
<accession>K0N8U6</accession>
<dbReference type="AlphaFoldDB" id="K0N8U6"/>
<dbReference type="GO" id="GO:0009279">
    <property type="term" value="C:cell outer membrane"/>
    <property type="evidence" value="ECO:0007669"/>
    <property type="project" value="UniProtKB-SubCell"/>
</dbReference>
<dbReference type="OrthoDB" id="8585044at2"/>
<keyword evidence="7" id="KW-1185">Reference proteome</keyword>
<proteinExistence type="inferred from homology"/>
<evidence type="ECO:0000256" key="5">
    <source>
        <dbReference type="ARBA" id="ARBA00023237"/>
    </source>
</evidence>
<dbReference type="PANTHER" id="PTHR38776">
    <property type="entry name" value="MLTA-INTERACTING PROTEIN-RELATED"/>
    <property type="match status" value="1"/>
</dbReference>
<dbReference type="KEGG" id="dto:TOL2_C21880"/>
<evidence type="ECO:0000313" key="7">
    <source>
        <dbReference type="Proteomes" id="UP000007347"/>
    </source>
</evidence>
<sequence length="325" mass="35980">MKKFGSNHLGTALFLSLYLILGVAWNAGVQELPPAVSEAIDQAFPNAIITDISKESYQGQTVTEVELVDENGNPYEVYVSNDGRILKAKREDDGLPWIGGELSIGLAVFAEKEIYKGADDEIQPAVFLRYENGPFEIMTTDAIDVSYELFDTKLFSVALRGSVLFDEGYDPDDSTYLKGMEELDTLFYTGLGFEKQFAGWEISLEVLQDVSGEHDGQEIELALEYQWSAAGFEFRPNVSLIWMSGRTVDYFYGVSSKEARADRKAYSPGSSYEIGAELMVERLIFGNFSAVGFIGISTFGGDITDSPIVDEDYSTQVGFGIMYAF</sequence>
<protein>
    <submittedName>
        <fullName evidence="6">Predicted MltA-interacting protein</fullName>
    </submittedName>
</protein>
<keyword evidence="5" id="KW-0998">Cell outer membrane</keyword>
<keyword evidence="4" id="KW-0472">Membrane</keyword>
<organism evidence="6 7">
    <name type="scientific">Desulfobacula toluolica (strain DSM 7467 / Tol2)</name>
    <dbReference type="NCBI Taxonomy" id="651182"/>
    <lineage>
        <taxon>Bacteria</taxon>
        <taxon>Pseudomonadati</taxon>
        <taxon>Thermodesulfobacteriota</taxon>
        <taxon>Desulfobacteria</taxon>
        <taxon>Desulfobacterales</taxon>
        <taxon>Desulfobacteraceae</taxon>
        <taxon>Desulfobacula</taxon>
    </lineage>
</organism>
<dbReference type="EMBL" id="FO203503">
    <property type="protein sequence ID" value="CCK80349.1"/>
    <property type="molecule type" value="Genomic_DNA"/>
</dbReference>